<keyword evidence="2" id="KW-1185">Reference proteome</keyword>
<gene>
    <name evidence="1" type="ORF">E2C01_032397</name>
</gene>
<organism evidence="1 2">
    <name type="scientific">Portunus trituberculatus</name>
    <name type="common">Swimming crab</name>
    <name type="synonym">Neptunus trituberculatus</name>
    <dbReference type="NCBI Taxonomy" id="210409"/>
    <lineage>
        <taxon>Eukaryota</taxon>
        <taxon>Metazoa</taxon>
        <taxon>Ecdysozoa</taxon>
        <taxon>Arthropoda</taxon>
        <taxon>Crustacea</taxon>
        <taxon>Multicrustacea</taxon>
        <taxon>Malacostraca</taxon>
        <taxon>Eumalacostraca</taxon>
        <taxon>Eucarida</taxon>
        <taxon>Decapoda</taxon>
        <taxon>Pleocyemata</taxon>
        <taxon>Brachyura</taxon>
        <taxon>Eubrachyura</taxon>
        <taxon>Portunoidea</taxon>
        <taxon>Portunidae</taxon>
        <taxon>Portuninae</taxon>
        <taxon>Portunus</taxon>
    </lineage>
</organism>
<comment type="caution">
    <text evidence="1">The sequence shown here is derived from an EMBL/GenBank/DDBJ whole genome shotgun (WGS) entry which is preliminary data.</text>
</comment>
<protein>
    <submittedName>
        <fullName evidence="1">Uncharacterized protein</fullName>
    </submittedName>
</protein>
<dbReference type="EMBL" id="VSRR010004199">
    <property type="protein sequence ID" value="MPC38881.1"/>
    <property type="molecule type" value="Genomic_DNA"/>
</dbReference>
<accession>A0A5B7EVX1</accession>
<evidence type="ECO:0000313" key="2">
    <source>
        <dbReference type="Proteomes" id="UP000324222"/>
    </source>
</evidence>
<dbReference type="Proteomes" id="UP000324222">
    <property type="component" value="Unassembled WGS sequence"/>
</dbReference>
<reference evidence="1 2" key="1">
    <citation type="submission" date="2019-05" db="EMBL/GenBank/DDBJ databases">
        <title>Another draft genome of Portunus trituberculatus and its Hox gene families provides insights of decapod evolution.</title>
        <authorList>
            <person name="Jeong J.-H."/>
            <person name="Song I."/>
            <person name="Kim S."/>
            <person name="Choi T."/>
            <person name="Kim D."/>
            <person name="Ryu S."/>
            <person name="Kim W."/>
        </authorList>
    </citation>
    <scope>NUCLEOTIDE SEQUENCE [LARGE SCALE GENOMIC DNA]</scope>
    <source>
        <tissue evidence="1">Muscle</tissue>
    </source>
</reference>
<name>A0A5B7EVX1_PORTR</name>
<evidence type="ECO:0000313" key="1">
    <source>
        <dbReference type="EMBL" id="MPC38881.1"/>
    </source>
</evidence>
<dbReference type="AlphaFoldDB" id="A0A5B7EVX1"/>
<proteinExistence type="predicted"/>
<sequence>MHNDLTCSRAHILDTPSFSLIFLRLNSHSLTKFICAVYLSPNSSYYSKFFDNLTSKVEHILSLYPFPKISITTALAFLSLH</sequence>